<organism evidence="2 3">
    <name type="scientific">Fimbriiglobus ruber</name>
    <dbReference type="NCBI Taxonomy" id="1908690"/>
    <lineage>
        <taxon>Bacteria</taxon>
        <taxon>Pseudomonadati</taxon>
        <taxon>Planctomycetota</taxon>
        <taxon>Planctomycetia</taxon>
        <taxon>Gemmatales</taxon>
        <taxon>Gemmataceae</taxon>
        <taxon>Fimbriiglobus</taxon>
    </lineage>
</organism>
<comment type="caution">
    <text evidence="2">The sequence shown here is derived from an EMBL/GenBank/DDBJ whole genome shotgun (WGS) entry which is preliminary data.</text>
</comment>
<dbReference type="EMBL" id="NIDE01000006">
    <property type="protein sequence ID" value="OWK41277.1"/>
    <property type="molecule type" value="Genomic_DNA"/>
</dbReference>
<dbReference type="Proteomes" id="UP000214646">
    <property type="component" value="Unassembled WGS sequence"/>
</dbReference>
<reference evidence="3" key="1">
    <citation type="submission" date="2017-06" db="EMBL/GenBank/DDBJ databases">
        <title>Genome analysis of Fimbriiglobus ruber SP5, the first member of the order Planctomycetales with confirmed chitinolytic capability.</title>
        <authorList>
            <person name="Ravin N.V."/>
            <person name="Rakitin A.L."/>
            <person name="Ivanova A.A."/>
            <person name="Beletsky A.V."/>
            <person name="Kulichevskaya I.S."/>
            <person name="Mardanov A.V."/>
            <person name="Dedysh S.N."/>
        </authorList>
    </citation>
    <scope>NUCLEOTIDE SEQUENCE [LARGE SCALE GENOMIC DNA]</scope>
    <source>
        <strain evidence="3">SP5</strain>
    </source>
</reference>
<evidence type="ECO:0000313" key="3">
    <source>
        <dbReference type="Proteomes" id="UP000214646"/>
    </source>
</evidence>
<feature type="region of interest" description="Disordered" evidence="1">
    <location>
        <begin position="36"/>
        <end position="62"/>
    </location>
</feature>
<protein>
    <submittedName>
        <fullName evidence="2">Uncharacterized protein</fullName>
    </submittedName>
</protein>
<proteinExistence type="predicted"/>
<accession>A0A225DYV6</accession>
<keyword evidence="3" id="KW-1185">Reference proteome</keyword>
<dbReference type="AlphaFoldDB" id="A0A225DYV6"/>
<evidence type="ECO:0000256" key="1">
    <source>
        <dbReference type="SAM" id="MobiDB-lite"/>
    </source>
</evidence>
<sequence>MCKVTVVVRTDDDGIERNEIRNLELLRVQDAAVDPFAPKLDSGMPGDSSAEFPFGANGEGQT</sequence>
<evidence type="ECO:0000313" key="2">
    <source>
        <dbReference type="EMBL" id="OWK41277.1"/>
    </source>
</evidence>
<name>A0A225DYV6_9BACT</name>
<gene>
    <name evidence="2" type="ORF">FRUB_04640</name>
</gene>